<gene>
    <name evidence="8" type="ORF">RFI_14725</name>
</gene>
<dbReference type="EMBL" id="ASPP01010709">
    <property type="protein sequence ID" value="ETO22473.1"/>
    <property type="molecule type" value="Genomic_DNA"/>
</dbReference>
<keyword evidence="9" id="KW-1185">Reference proteome</keyword>
<keyword evidence="3 6" id="KW-1133">Transmembrane helix</keyword>
<feature type="transmembrane region" description="Helical" evidence="6">
    <location>
        <begin position="210"/>
        <end position="230"/>
    </location>
</feature>
<evidence type="ECO:0000256" key="4">
    <source>
        <dbReference type="ARBA" id="ARBA00023136"/>
    </source>
</evidence>
<evidence type="ECO:0000256" key="3">
    <source>
        <dbReference type="ARBA" id="ARBA00022989"/>
    </source>
</evidence>
<feature type="compositionally biased region" description="Low complexity" evidence="5">
    <location>
        <begin position="160"/>
        <end position="169"/>
    </location>
</feature>
<comment type="subcellular location">
    <subcellularLocation>
        <location evidence="1">Membrane</location>
        <topology evidence="1">Multi-pass membrane protein</topology>
    </subcellularLocation>
</comment>
<feature type="domain" description="Amino acid transporter transmembrane" evidence="7">
    <location>
        <begin position="5"/>
        <end position="242"/>
    </location>
</feature>
<dbReference type="AlphaFoldDB" id="X6N996"/>
<reference evidence="8 9" key="1">
    <citation type="journal article" date="2013" name="Curr. Biol.">
        <title>The Genome of the Foraminiferan Reticulomyxa filosa.</title>
        <authorList>
            <person name="Glockner G."/>
            <person name="Hulsmann N."/>
            <person name="Schleicher M."/>
            <person name="Noegel A.A."/>
            <person name="Eichinger L."/>
            <person name="Gallinger C."/>
            <person name="Pawlowski J."/>
            <person name="Sierra R."/>
            <person name="Euteneuer U."/>
            <person name="Pillet L."/>
            <person name="Moustafa A."/>
            <person name="Platzer M."/>
            <person name="Groth M."/>
            <person name="Szafranski K."/>
            <person name="Schliwa M."/>
        </authorList>
    </citation>
    <scope>NUCLEOTIDE SEQUENCE [LARGE SCALE GENOMIC DNA]</scope>
</reference>
<dbReference type="GO" id="GO:0015179">
    <property type="term" value="F:L-amino acid transmembrane transporter activity"/>
    <property type="evidence" value="ECO:0007669"/>
    <property type="project" value="TreeGrafter"/>
</dbReference>
<dbReference type="GO" id="GO:0016020">
    <property type="term" value="C:membrane"/>
    <property type="evidence" value="ECO:0007669"/>
    <property type="project" value="UniProtKB-SubCell"/>
</dbReference>
<evidence type="ECO:0000256" key="1">
    <source>
        <dbReference type="ARBA" id="ARBA00004141"/>
    </source>
</evidence>
<evidence type="ECO:0000259" key="7">
    <source>
        <dbReference type="Pfam" id="PF01490"/>
    </source>
</evidence>
<accession>X6N996</accession>
<organism evidence="8 9">
    <name type="scientific">Reticulomyxa filosa</name>
    <dbReference type="NCBI Taxonomy" id="46433"/>
    <lineage>
        <taxon>Eukaryota</taxon>
        <taxon>Sar</taxon>
        <taxon>Rhizaria</taxon>
        <taxon>Retaria</taxon>
        <taxon>Foraminifera</taxon>
        <taxon>Monothalamids</taxon>
        <taxon>Reticulomyxidae</taxon>
        <taxon>Reticulomyxa</taxon>
    </lineage>
</organism>
<proteinExistence type="predicted"/>
<comment type="caution">
    <text evidence="8">The sequence shown here is derived from an EMBL/GenBank/DDBJ whole genome shotgun (WGS) entry which is preliminary data.</text>
</comment>
<evidence type="ECO:0000313" key="9">
    <source>
        <dbReference type="Proteomes" id="UP000023152"/>
    </source>
</evidence>
<dbReference type="PANTHER" id="PTHR22950">
    <property type="entry name" value="AMINO ACID TRANSPORTER"/>
    <property type="match status" value="1"/>
</dbReference>
<evidence type="ECO:0000313" key="8">
    <source>
        <dbReference type="EMBL" id="ETO22473.1"/>
    </source>
</evidence>
<evidence type="ECO:0000256" key="6">
    <source>
        <dbReference type="SAM" id="Phobius"/>
    </source>
</evidence>
<dbReference type="PANTHER" id="PTHR22950:SF702">
    <property type="entry name" value="AMINO ACID TRANSPORTER PROTEIN"/>
    <property type="match status" value="1"/>
</dbReference>
<protein>
    <recommendedName>
        <fullName evidence="7">Amino acid transporter transmembrane domain-containing protein</fullName>
    </recommendedName>
</protein>
<sequence>MLGGFAAHPTVLPIYFEMHKRGPDRFKKCILYGFGFTLVLYLAFAYFGYFTFPDDVSPNLLSSDYRHNPVMLAAAILLCIYVISVVPLFAHAFRKSFAELLLSPEDKSEALRIAENPAIHVAYVPNLSPSTLQRLGKENKHSQLLVNSQQNNNGSKWVDDSSQASGSSDSLEDDDITDGRHKSKKPKKTKTATPSKPSEDPLALPLKQHVIVTVVFVLSAFGVALVATNIGQVNALIGCTTLPVC</sequence>
<name>X6N996_RETFI</name>
<dbReference type="Pfam" id="PF01490">
    <property type="entry name" value="Aa_trans"/>
    <property type="match status" value="1"/>
</dbReference>
<keyword evidence="4 6" id="KW-0472">Membrane</keyword>
<feature type="compositionally biased region" description="Basic residues" evidence="5">
    <location>
        <begin position="181"/>
        <end position="190"/>
    </location>
</feature>
<dbReference type="Proteomes" id="UP000023152">
    <property type="component" value="Unassembled WGS sequence"/>
</dbReference>
<evidence type="ECO:0000256" key="5">
    <source>
        <dbReference type="SAM" id="MobiDB-lite"/>
    </source>
</evidence>
<dbReference type="OrthoDB" id="655540at2759"/>
<evidence type="ECO:0000256" key="2">
    <source>
        <dbReference type="ARBA" id="ARBA00022692"/>
    </source>
</evidence>
<feature type="transmembrane region" description="Helical" evidence="6">
    <location>
        <begin position="70"/>
        <end position="90"/>
    </location>
</feature>
<feature type="region of interest" description="Disordered" evidence="5">
    <location>
        <begin position="150"/>
        <end position="201"/>
    </location>
</feature>
<keyword evidence="2 6" id="KW-0812">Transmembrane</keyword>
<feature type="transmembrane region" description="Helical" evidence="6">
    <location>
        <begin position="29"/>
        <end position="50"/>
    </location>
</feature>
<dbReference type="InterPro" id="IPR013057">
    <property type="entry name" value="AA_transpt_TM"/>
</dbReference>